<evidence type="ECO:0000259" key="12">
    <source>
        <dbReference type="PROSITE" id="PS51179"/>
    </source>
</evidence>
<dbReference type="SMR" id="A0A7M7GDQ6"/>
<evidence type="ECO:0000256" key="8">
    <source>
        <dbReference type="PROSITE-ProRule" id="PRU00108"/>
    </source>
</evidence>
<dbReference type="PROSITE" id="PS51179">
    <property type="entry name" value="POU_3"/>
    <property type="match status" value="1"/>
</dbReference>
<dbReference type="AlphaFoldDB" id="A0A7M7GDQ6"/>
<dbReference type="PANTHER" id="PTHR11636">
    <property type="entry name" value="POU DOMAIN"/>
    <property type="match status" value="1"/>
</dbReference>
<dbReference type="GO" id="GO:0000978">
    <property type="term" value="F:RNA polymerase II cis-regulatory region sequence-specific DNA binding"/>
    <property type="evidence" value="ECO:0007669"/>
    <property type="project" value="TreeGrafter"/>
</dbReference>
<keyword evidence="6 8" id="KW-0539">Nucleus</keyword>
<dbReference type="PROSITE" id="PS50071">
    <property type="entry name" value="HOMEOBOX_2"/>
    <property type="match status" value="1"/>
</dbReference>
<reference evidence="13" key="1">
    <citation type="submission" date="2021-01" db="UniProtKB">
        <authorList>
            <consortium name="EnsemblMetazoa"/>
        </authorList>
    </citation>
    <scope>IDENTIFICATION</scope>
</reference>
<evidence type="ECO:0000259" key="11">
    <source>
        <dbReference type="PROSITE" id="PS50071"/>
    </source>
</evidence>
<keyword evidence="4 8" id="KW-0371">Homeobox</keyword>
<dbReference type="KEGG" id="nvi:100679628"/>
<dbReference type="SUPFAM" id="SSF47413">
    <property type="entry name" value="lambda repressor-like DNA-binding domains"/>
    <property type="match status" value="1"/>
</dbReference>
<evidence type="ECO:0000256" key="5">
    <source>
        <dbReference type="ARBA" id="ARBA00023163"/>
    </source>
</evidence>
<dbReference type="GeneID" id="100679628"/>
<feature type="compositionally biased region" description="Acidic residues" evidence="10">
    <location>
        <begin position="1"/>
        <end position="10"/>
    </location>
</feature>
<dbReference type="InterPro" id="IPR009057">
    <property type="entry name" value="Homeodomain-like_sf"/>
</dbReference>
<dbReference type="CTD" id="35813"/>
<dbReference type="InterPro" id="IPR001356">
    <property type="entry name" value="HD"/>
</dbReference>
<comment type="similarity">
    <text evidence="7">Belongs to the POU transcription factor family. Class-6 subfamily.</text>
</comment>
<dbReference type="PANTHER" id="PTHR11636:SF5">
    <property type="entry name" value="POU DOMAIN MOTIF 3, ISOFORM F"/>
    <property type="match status" value="1"/>
</dbReference>
<dbReference type="SMART" id="SM00389">
    <property type="entry name" value="HOX"/>
    <property type="match status" value="1"/>
</dbReference>
<feature type="DNA-binding region" description="Homeobox" evidence="8">
    <location>
        <begin position="683"/>
        <end position="742"/>
    </location>
</feature>
<dbReference type="InterPro" id="IPR050255">
    <property type="entry name" value="POU_domain_TF"/>
</dbReference>
<dbReference type="InterPro" id="IPR013847">
    <property type="entry name" value="POU"/>
</dbReference>
<dbReference type="SUPFAM" id="SSF46689">
    <property type="entry name" value="Homeodomain-like"/>
    <property type="match status" value="1"/>
</dbReference>
<dbReference type="PROSITE" id="PS00035">
    <property type="entry name" value="POU_1"/>
    <property type="match status" value="1"/>
</dbReference>
<name>A0A7M7GDQ6_NASVI</name>
<evidence type="ECO:0000256" key="2">
    <source>
        <dbReference type="ARBA" id="ARBA00023015"/>
    </source>
</evidence>
<dbReference type="InParanoid" id="A0A7M7GDQ6"/>
<feature type="compositionally biased region" description="Low complexity" evidence="10">
    <location>
        <begin position="456"/>
        <end position="467"/>
    </location>
</feature>
<evidence type="ECO:0000256" key="10">
    <source>
        <dbReference type="SAM" id="MobiDB-lite"/>
    </source>
</evidence>
<dbReference type="Pfam" id="PF00046">
    <property type="entry name" value="Homeodomain"/>
    <property type="match status" value="1"/>
</dbReference>
<feature type="domain" description="Homeobox" evidence="11">
    <location>
        <begin position="681"/>
        <end position="741"/>
    </location>
</feature>
<feature type="domain" description="POU-specific" evidence="12">
    <location>
        <begin position="569"/>
        <end position="657"/>
    </location>
</feature>
<evidence type="ECO:0000256" key="3">
    <source>
        <dbReference type="ARBA" id="ARBA00023125"/>
    </source>
</evidence>
<evidence type="ECO:0000256" key="7">
    <source>
        <dbReference type="ARBA" id="ARBA00061425"/>
    </source>
</evidence>
<feature type="compositionally biased region" description="Polar residues" evidence="10">
    <location>
        <begin position="51"/>
        <end position="64"/>
    </location>
</feature>
<evidence type="ECO:0000313" key="13">
    <source>
        <dbReference type="EnsemblMetazoa" id="XP_003426087"/>
    </source>
</evidence>
<organism evidence="13 14">
    <name type="scientific">Nasonia vitripennis</name>
    <name type="common">Parasitic wasp</name>
    <dbReference type="NCBI Taxonomy" id="7425"/>
    <lineage>
        <taxon>Eukaryota</taxon>
        <taxon>Metazoa</taxon>
        <taxon>Ecdysozoa</taxon>
        <taxon>Arthropoda</taxon>
        <taxon>Hexapoda</taxon>
        <taxon>Insecta</taxon>
        <taxon>Pterygota</taxon>
        <taxon>Neoptera</taxon>
        <taxon>Endopterygota</taxon>
        <taxon>Hymenoptera</taxon>
        <taxon>Apocrita</taxon>
        <taxon>Proctotrupomorpha</taxon>
        <taxon>Chalcidoidea</taxon>
        <taxon>Pteromalidae</taxon>
        <taxon>Pteromalinae</taxon>
        <taxon>Nasonia</taxon>
    </lineage>
</organism>
<dbReference type="SMART" id="SM00352">
    <property type="entry name" value="POU"/>
    <property type="match status" value="1"/>
</dbReference>
<dbReference type="PRINTS" id="PR00028">
    <property type="entry name" value="POUDOMAIN"/>
</dbReference>
<evidence type="ECO:0000256" key="6">
    <source>
        <dbReference type="ARBA" id="ARBA00023242"/>
    </source>
</evidence>
<feature type="region of interest" description="Disordered" evidence="10">
    <location>
        <begin position="135"/>
        <end position="206"/>
    </location>
</feature>
<sequence>MAEGSAEEEQSSTAAPASPPADLRILNTQLSTSYQQQQQQHYHQQQQQQHSRPQQSTLLQQRQHPNMLATAVPPRHSMLPQPLKAEIKSENELDNSCDVPLNLKSEVSFPEDGAYSKLDDTAFPVRKQMGHDLSPFEEVSYPNGPQSSDSLLNGKDSMDSDRSSSGSPEPASGSLHEHQLIMEGMRNSRKRRRSPSPKNMDHAKRAAVAQAHLNGTMAGMVTLQNLQNLANLQSLPQVASFAAGLQGMSTELTSNQLINAPLNLTVTPPAGTVSSTPSCTTAPMATLTQLLSQPQPVAMPQFIMTSGQLVQGIQGAQLLIPTSQGIATQTILTIPVSHVSTSNQIVNLALSNGQVVSTTLANLQSIAQPQGMMNTPANNVPTSPSLAPGLGINPAALPHLLSNSSASQQLLSAMQPQQLLQAAQAAQAVQAQAQAVQAAAAQQAQQQAAQVASQQQQQPLIATSPQQHPHRHSSHTLNHYAQQQQSEKLHRERVEQSSPLNGSAVSAASALNRLAASNGEITITTTHGPTSANVKASPSSVHSVKDDDDDLLNDSSNQPTINEATNNVVEGINLDEIKEFAKVFKLRRLSLGLTQTQVGQALSVTEGPAYSQSAICSALAFQMYAQQHQKMFEKLDITPKSAVKIKPVLETWMKEAEDSAYDYRFKSGANHLTDFIGVEPSKKRKRRTSFTPQALELLNAHFDRNTHPSGNEITALAQQLGYDREVIRIWFCNKRQALKNTVRMMSKNIS</sequence>
<dbReference type="GO" id="GO:0005634">
    <property type="term" value="C:nucleus"/>
    <property type="evidence" value="ECO:0007669"/>
    <property type="project" value="UniProtKB-SubCell"/>
</dbReference>
<proteinExistence type="inferred from homology"/>
<dbReference type="GO" id="GO:0045944">
    <property type="term" value="P:positive regulation of transcription by RNA polymerase II"/>
    <property type="evidence" value="ECO:0007669"/>
    <property type="project" value="UniProtKB-ARBA"/>
</dbReference>
<dbReference type="Pfam" id="PF00157">
    <property type="entry name" value="Pou"/>
    <property type="match status" value="1"/>
</dbReference>
<dbReference type="GO" id="GO:0000981">
    <property type="term" value="F:DNA-binding transcription factor activity, RNA polymerase II-specific"/>
    <property type="evidence" value="ECO:0007669"/>
    <property type="project" value="TreeGrafter"/>
</dbReference>
<dbReference type="EnsemblMetazoa" id="XM_003426039">
    <property type="protein sequence ID" value="XP_003426087"/>
    <property type="gene ID" value="LOC100679628"/>
</dbReference>
<feature type="region of interest" description="Disordered" evidence="10">
    <location>
        <begin position="523"/>
        <end position="562"/>
    </location>
</feature>
<feature type="compositionally biased region" description="Low complexity" evidence="10">
    <location>
        <begin position="163"/>
        <end position="174"/>
    </location>
</feature>
<comment type="subcellular location">
    <subcellularLocation>
        <location evidence="1 8 9">Nucleus</location>
    </subcellularLocation>
</comment>
<evidence type="ECO:0000256" key="4">
    <source>
        <dbReference type="ARBA" id="ARBA00023155"/>
    </source>
</evidence>
<feature type="compositionally biased region" description="Low complexity" evidence="10">
    <location>
        <begin position="34"/>
        <end position="50"/>
    </location>
</feature>
<feature type="compositionally biased region" description="Polar residues" evidence="10">
    <location>
        <begin position="523"/>
        <end position="542"/>
    </location>
</feature>
<keyword evidence="2" id="KW-0805">Transcription regulation</keyword>
<dbReference type="Gene3D" id="1.10.260.40">
    <property type="entry name" value="lambda repressor-like DNA-binding domains"/>
    <property type="match status" value="1"/>
</dbReference>
<feature type="region of interest" description="Disordered" evidence="10">
    <location>
        <begin position="456"/>
        <end position="503"/>
    </location>
</feature>
<evidence type="ECO:0000313" key="14">
    <source>
        <dbReference type="Proteomes" id="UP000002358"/>
    </source>
</evidence>
<keyword evidence="5" id="KW-0804">Transcription</keyword>
<dbReference type="Proteomes" id="UP000002358">
    <property type="component" value="Chromosome 3"/>
</dbReference>
<evidence type="ECO:0000256" key="1">
    <source>
        <dbReference type="ARBA" id="ARBA00004123"/>
    </source>
</evidence>
<protein>
    <recommendedName>
        <fullName evidence="15">POU domain protein</fullName>
    </recommendedName>
</protein>
<dbReference type="InterPro" id="IPR010982">
    <property type="entry name" value="Lambda_DNA-bd_dom_sf"/>
</dbReference>
<dbReference type="OrthoDB" id="10066259at2759"/>
<evidence type="ECO:0008006" key="15">
    <source>
        <dbReference type="Google" id="ProtNLM"/>
    </source>
</evidence>
<accession>A0A7M7GDQ6</accession>
<dbReference type="Gene3D" id="1.10.10.60">
    <property type="entry name" value="Homeodomain-like"/>
    <property type="match status" value="1"/>
</dbReference>
<keyword evidence="3 8" id="KW-0238">DNA-binding</keyword>
<feature type="compositionally biased region" description="Polar residues" evidence="10">
    <location>
        <begin position="476"/>
        <end position="486"/>
    </location>
</feature>
<dbReference type="InterPro" id="IPR000327">
    <property type="entry name" value="POU_dom"/>
</dbReference>
<dbReference type="FunFam" id="1.10.10.60:FF:000051">
    <property type="entry name" value="POU domain protein"/>
    <property type="match status" value="1"/>
</dbReference>
<keyword evidence="14" id="KW-1185">Reference proteome</keyword>
<dbReference type="RefSeq" id="XP_003426087.1">
    <property type="nucleotide sequence ID" value="XM_003426039.5"/>
</dbReference>
<dbReference type="CDD" id="cd00086">
    <property type="entry name" value="homeodomain"/>
    <property type="match status" value="1"/>
</dbReference>
<dbReference type="FunCoup" id="A0A7M7GDQ6">
    <property type="interactions" value="8"/>
</dbReference>
<feature type="region of interest" description="Disordered" evidence="10">
    <location>
        <begin position="1"/>
        <end position="77"/>
    </location>
</feature>
<evidence type="ECO:0000256" key="9">
    <source>
        <dbReference type="RuleBase" id="RU000682"/>
    </source>
</evidence>